<feature type="transmembrane region" description="Helical" evidence="2">
    <location>
        <begin position="352"/>
        <end position="375"/>
    </location>
</feature>
<keyword evidence="2" id="KW-1133">Transmembrane helix</keyword>
<evidence type="ECO:0000313" key="3">
    <source>
        <dbReference type="EMBL" id="MFD0888074.1"/>
    </source>
</evidence>
<protein>
    <recommendedName>
        <fullName evidence="5">PqqD family protein</fullName>
    </recommendedName>
</protein>
<feature type="transmembrane region" description="Helical" evidence="2">
    <location>
        <begin position="240"/>
        <end position="261"/>
    </location>
</feature>
<dbReference type="EMBL" id="JBHTHX010001176">
    <property type="protein sequence ID" value="MFD0888074.1"/>
    <property type="molecule type" value="Genomic_DNA"/>
</dbReference>
<feature type="transmembrane region" description="Helical" evidence="2">
    <location>
        <begin position="395"/>
        <end position="416"/>
    </location>
</feature>
<evidence type="ECO:0000256" key="1">
    <source>
        <dbReference type="SAM" id="MobiDB-lite"/>
    </source>
</evidence>
<feature type="transmembrane region" description="Helical" evidence="2">
    <location>
        <begin position="273"/>
        <end position="291"/>
    </location>
</feature>
<dbReference type="Proteomes" id="UP001597024">
    <property type="component" value="Unassembled WGS sequence"/>
</dbReference>
<comment type="caution">
    <text evidence="3">The sequence shown here is derived from an EMBL/GenBank/DDBJ whole genome shotgun (WGS) entry which is preliminary data.</text>
</comment>
<feature type="transmembrane region" description="Helical" evidence="2">
    <location>
        <begin position="172"/>
        <end position="195"/>
    </location>
</feature>
<evidence type="ECO:0008006" key="5">
    <source>
        <dbReference type="Google" id="ProtNLM"/>
    </source>
</evidence>
<evidence type="ECO:0000256" key="2">
    <source>
        <dbReference type="SAM" id="Phobius"/>
    </source>
</evidence>
<gene>
    <name evidence="3" type="ORF">ACFQ08_26340</name>
</gene>
<feature type="transmembrane region" description="Helical" evidence="2">
    <location>
        <begin position="138"/>
        <end position="160"/>
    </location>
</feature>
<keyword evidence="2" id="KW-0472">Membrane</keyword>
<proteinExistence type="predicted"/>
<organism evidence="3 4">
    <name type="scientific">Streptosporangium algeriense</name>
    <dbReference type="NCBI Taxonomy" id="1682748"/>
    <lineage>
        <taxon>Bacteria</taxon>
        <taxon>Bacillati</taxon>
        <taxon>Actinomycetota</taxon>
        <taxon>Actinomycetes</taxon>
        <taxon>Streptosporangiales</taxon>
        <taxon>Streptosporangiaceae</taxon>
        <taxon>Streptosporangium</taxon>
    </lineage>
</organism>
<accession>A0ABW3DY49</accession>
<reference evidence="4" key="1">
    <citation type="journal article" date="2019" name="Int. J. Syst. Evol. Microbiol.">
        <title>The Global Catalogue of Microorganisms (GCM) 10K type strain sequencing project: providing services to taxonomists for standard genome sequencing and annotation.</title>
        <authorList>
            <consortium name="The Broad Institute Genomics Platform"/>
            <consortium name="The Broad Institute Genome Sequencing Center for Infectious Disease"/>
            <person name="Wu L."/>
            <person name="Ma J."/>
        </authorList>
    </citation>
    <scope>NUCLEOTIDE SEQUENCE [LARGE SCALE GENOMIC DNA]</scope>
    <source>
        <strain evidence="4">CCUG 62974</strain>
    </source>
</reference>
<evidence type="ECO:0000313" key="4">
    <source>
        <dbReference type="Proteomes" id="UP001597024"/>
    </source>
</evidence>
<keyword evidence="2" id="KW-0812">Transmembrane</keyword>
<feature type="region of interest" description="Disordered" evidence="1">
    <location>
        <begin position="1"/>
        <end position="31"/>
    </location>
</feature>
<keyword evidence="4" id="KW-1185">Reference proteome</keyword>
<name>A0ABW3DY49_9ACTN</name>
<sequence>MRTDRAHSHPAAPGPIRPGPEQAGATPYGGKGLKGVDDVRIAFHELSFVSEGDDVVVGRVDADSYAVLPGDGAALLREMTRGMPPERAARWYEDTYGEQVDIDEFLETLHELGFVRSDDSPEKGTADRRLPFRRLGEAAFSPLAWVLYGAVFCVWLFTALRDTDILPRPHHIFFADSLLVVQFGIIFGQLPLVFLHEAFHMLAGRRLGLRSSLGVSNRYLYIVFETQMNGLLSVERGKRYLPFLVGMVCDVVVFSLLGLAAHLTRTDDGAFSLTGRICLALAFTVLMRFAWQFQLYLRTDLYYVFATALNCHDLHNASTALLRNRIWRLLRRPERLVDEEQWTEYDRRVGRWYGPFISLGILVMLLITVFGSLPVALQYVQTAVRSMGGGVGTPAFWDGALGLLILVNWFVTPAYLARRKRRKARQDRPRAVAEPATTKGVN</sequence>